<dbReference type="EMBL" id="FNAN01000020">
    <property type="protein sequence ID" value="SDG57284.1"/>
    <property type="molecule type" value="Genomic_DNA"/>
</dbReference>
<dbReference type="PANTHER" id="PTHR43790:SF2">
    <property type="entry name" value="AUTOINDUCER 2 IMPORT ATP-BINDING PROTEIN LSRA"/>
    <property type="match status" value="1"/>
</dbReference>
<evidence type="ECO:0000256" key="3">
    <source>
        <dbReference type="SAM" id="MobiDB-lite"/>
    </source>
</evidence>
<proteinExistence type="predicted"/>
<evidence type="ECO:0000313" key="5">
    <source>
        <dbReference type="EMBL" id="SDG57284.1"/>
    </source>
</evidence>
<dbReference type="RefSeq" id="WP_090156406.1">
    <property type="nucleotide sequence ID" value="NZ_FNAN01000020.1"/>
</dbReference>
<dbReference type="Gene3D" id="3.40.50.300">
    <property type="entry name" value="P-loop containing nucleotide triphosphate hydrolases"/>
    <property type="match status" value="1"/>
</dbReference>
<accession>A0A1G7VC12</accession>
<keyword evidence="1" id="KW-0547">Nucleotide-binding</keyword>
<sequence length="112" mass="12311">MLEVKSISKSYKNNNQVLQEVSFIVPAKEVCCLLEKNGAGKSTIINICAGIIKPDKGGILIDGQPLRKEISLNEQQIGVNQSPPKPSPSYGKEFPSDPVFVENENRKQPECQ</sequence>
<dbReference type="SUPFAM" id="SSF52540">
    <property type="entry name" value="P-loop containing nucleoside triphosphate hydrolases"/>
    <property type="match status" value="1"/>
</dbReference>
<evidence type="ECO:0000256" key="2">
    <source>
        <dbReference type="ARBA" id="ARBA00022840"/>
    </source>
</evidence>
<feature type="compositionally biased region" description="Basic and acidic residues" evidence="3">
    <location>
        <begin position="103"/>
        <end position="112"/>
    </location>
</feature>
<dbReference type="GO" id="GO:0016887">
    <property type="term" value="F:ATP hydrolysis activity"/>
    <property type="evidence" value="ECO:0007669"/>
    <property type="project" value="InterPro"/>
</dbReference>
<keyword evidence="2" id="KW-0067">ATP-binding</keyword>
<feature type="region of interest" description="Disordered" evidence="3">
    <location>
        <begin position="75"/>
        <end position="112"/>
    </location>
</feature>
<organism evidence="5 6">
    <name type="scientific">Dyadobacter soli</name>
    <dbReference type="NCBI Taxonomy" id="659014"/>
    <lineage>
        <taxon>Bacteria</taxon>
        <taxon>Pseudomonadati</taxon>
        <taxon>Bacteroidota</taxon>
        <taxon>Cytophagia</taxon>
        <taxon>Cytophagales</taxon>
        <taxon>Spirosomataceae</taxon>
        <taxon>Dyadobacter</taxon>
    </lineage>
</organism>
<name>A0A1G7VC12_9BACT</name>
<dbReference type="PANTHER" id="PTHR43790">
    <property type="entry name" value="CARBOHYDRATE TRANSPORT ATP-BINDING PROTEIN MG119-RELATED"/>
    <property type="match status" value="1"/>
</dbReference>
<reference evidence="6" key="1">
    <citation type="submission" date="2016-10" db="EMBL/GenBank/DDBJ databases">
        <authorList>
            <person name="Varghese N."/>
            <person name="Submissions S."/>
        </authorList>
    </citation>
    <scope>NUCLEOTIDE SEQUENCE [LARGE SCALE GENOMIC DNA]</scope>
    <source>
        <strain evidence="6">DSM 25329</strain>
    </source>
</reference>
<feature type="domain" description="ABC transporter" evidence="4">
    <location>
        <begin position="18"/>
        <end position="88"/>
    </location>
</feature>
<dbReference type="InterPro" id="IPR003439">
    <property type="entry name" value="ABC_transporter-like_ATP-bd"/>
</dbReference>
<evidence type="ECO:0000313" key="6">
    <source>
        <dbReference type="Proteomes" id="UP000198748"/>
    </source>
</evidence>
<dbReference type="Proteomes" id="UP000198748">
    <property type="component" value="Unassembled WGS sequence"/>
</dbReference>
<dbReference type="OrthoDB" id="846150at2"/>
<protein>
    <submittedName>
        <fullName evidence="5">ABC transporter</fullName>
    </submittedName>
</protein>
<evidence type="ECO:0000259" key="4">
    <source>
        <dbReference type="Pfam" id="PF00005"/>
    </source>
</evidence>
<evidence type="ECO:0000256" key="1">
    <source>
        <dbReference type="ARBA" id="ARBA00022741"/>
    </source>
</evidence>
<dbReference type="InterPro" id="IPR027417">
    <property type="entry name" value="P-loop_NTPase"/>
</dbReference>
<dbReference type="Pfam" id="PF00005">
    <property type="entry name" value="ABC_tran"/>
    <property type="match status" value="1"/>
</dbReference>
<dbReference type="STRING" id="659014.SAMN04487996_12031"/>
<keyword evidence="6" id="KW-1185">Reference proteome</keyword>
<gene>
    <name evidence="5" type="ORF">SAMN04487996_12031</name>
</gene>
<dbReference type="GO" id="GO:0005524">
    <property type="term" value="F:ATP binding"/>
    <property type="evidence" value="ECO:0007669"/>
    <property type="project" value="UniProtKB-KW"/>
</dbReference>
<dbReference type="AlphaFoldDB" id="A0A1G7VC12"/>
<dbReference type="InterPro" id="IPR050107">
    <property type="entry name" value="ABC_carbohydrate_import_ATPase"/>
</dbReference>